<proteinExistence type="predicted"/>
<protein>
    <submittedName>
        <fullName evidence="1">Uncharacterized protein</fullName>
    </submittedName>
</protein>
<dbReference type="EMBL" id="CM042011">
    <property type="protein sequence ID" value="KAI3767651.1"/>
    <property type="molecule type" value="Genomic_DNA"/>
</dbReference>
<accession>A0ACB9FAF6</accession>
<sequence length="194" mass="22116">MNETHQAMINASSSGTFMWQEPEDAWIFLEQLSLGSKVNGSMKDNIVYVTNIEAENKWKREIENELSVVTKKFNQMLTIFQKEKGAYVLHGQSICNTCGEIGHNHNECSMTHEEISQVHGYGQFHNTTRPFRNNSQREVRQQPVRQQHVKPAPLAGTTNIGMQEIFGMLVKLKEVEDANSQEILKLGELLIDVN</sequence>
<name>A0ACB9FAF6_CICIN</name>
<keyword evidence="2" id="KW-1185">Reference proteome</keyword>
<reference evidence="2" key="1">
    <citation type="journal article" date="2022" name="Mol. Ecol. Resour.">
        <title>The genomes of chicory, endive, great burdock and yacon provide insights into Asteraceae palaeo-polyploidization history and plant inulin production.</title>
        <authorList>
            <person name="Fan W."/>
            <person name="Wang S."/>
            <person name="Wang H."/>
            <person name="Wang A."/>
            <person name="Jiang F."/>
            <person name="Liu H."/>
            <person name="Zhao H."/>
            <person name="Xu D."/>
            <person name="Zhang Y."/>
        </authorList>
    </citation>
    <scope>NUCLEOTIDE SEQUENCE [LARGE SCALE GENOMIC DNA]</scope>
    <source>
        <strain evidence="2">cv. Punajuju</strain>
    </source>
</reference>
<reference evidence="1 2" key="2">
    <citation type="journal article" date="2022" name="Mol. Ecol. Resour.">
        <title>The genomes of chicory, endive, great burdock and yacon provide insights into Asteraceae paleo-polyploidization history and plant inulin production.</title>
        <authorList>
            <person name="Fan W."/>
            <person name="Wang S."/>
            <person name="Wang H."/>
            <person name="Wang A."/>
            <person name="Jiang F."/>
            <person name="Liu H."/>
            <person name="Zhao H."/>
            <person name="Xu D."/>
            <person name="Zhang Y."/>
        </authorList>
    </citation>
    <scope>NUCLEOTIDE SEQUENCE [LARGE SCALE GENOMIC DNA]</scope>
    <source>
        <strain evidence="2">cv. Punajuju</strain>
        <tissue evidence="1">Leaves</tissue>
    </source>
</reference>
<comment type="caution">
    <text evidence="1">The sequence shown here is derived from an EMBL/GenBank/DDBJ whole genome shotgun (WGS) entry which is preliminary data.</text>
</comment>
<gene>
    <name evidence="1" type="ORF">L2E82_17962</name>
</gene>
<evidence type="ECO:0000313" key="2">
    <source>
        <dbReference type="Proteomes" id="UP001055811"/>
    </source>
</evidence>
<dbReference type="Proteomes" id="UP001055811">
    <property type="component" value="Linkage Group LG03"/>
</dbReference>
<evidence type="ECO:0000313" key="1">
    <source>
        <dbReference type="EMBL" id="KAI3767651.1"/>
    </source>
</evidence>
<organism evidence="1 2">
    <name type="scientific">Cichorium intybus</name>
    <name type="common">Chicory</name>
    <dbReference type="NCBI Taxonomy" id="13427"/>
    <lineage>
        <taxon>Eukaryota</taxon>
        <taxon>Viridiplantae</taxon>
        <taxon>Streptophyta</taxon>
        <taxon>Embryophyta</taxon>
        <taxon>Tracheophyta</taxon>
        <taxon>Spermatophyta</taxon>
        <taxon>Magnoliopsida</taxon>
        <taxon>eudicotyledons</taxon>
        <taxon>Gunneridae</taxon>
        <taxon>Pentapetalae</taxon>
        <taxon>asterids</taxon>
        <taxon>campanulids</taxon>
        <taxon>Asterales</taxon>
        <taxon>Asteraceae</taxon>
        <taxon>Cichorioideae</taxon>
        <taxon>Cichorieae</taxon>
        <taxon>Cichoriinae</taxon>
        <taxon>Cichorium</taxon>
    </lineage>
</organism>